<dbReference type="InterPro" id="IPR005788">
    <property type="entry name" value="PDI_thioredoxin-like_dom"/>
</dbReference>
<evidence type="ECO:0000256" key="15">
    <source>
        <dbReference type="SAM" id="MobiDB-lite"/>
    </source>
</evidence>
<comment type="function">
    <text evidence="12">May function as a chaperone that inhibits aggregation of misfolded proteins. Negatively regulates the unfolded protein response (UPR) through binding to UPR sensors such as ERN1, which in turn inactivates ERN1 signaling. May also regulate the UPR via the EIF2AK3 UPR sensor. Plays a role in platelet aggregation and activation by agonists such as convulxin, collagen and thrombin.</text>
</comment>
<reference evidence="18" key="1">
    <citation type="submission" date="2022-03" db="EMBL/GenBank/DDBJ databases">
        <authorList>
            <person name="Alioto T."/>
            <person name="Alioto T."/>
            <person name="Gomez Garrido J."/>
        </authorList>
    </citation>
    <scope>NUCLEOTIDE SEQUENCE</scope>
</reference>
<keyword evidence="5 16" id="KW-0732">Signal</keyword>
<organism evidence="18 19">
    <name type="scientific">Pelobates cultripes</name>
    <name type="common">Western spadefoot toad</name>
    <dbReference type="NCBI Taxonomy" id="61616"/>
    <lineage>
        <taxon>Eukaryota</taxon>
        <taxon>Metazoa</taxon>
        <taxon>Chordata</taxon>
        <taxon>Craniata</taxon>
        <taxon>Vertebrata</taxon>
        <taxon>Euteleostomi</taxon>
        <taxon>Amphibia</taxon>
        <taxon>Batrachia</taxon>
        <taxon>Anura</taxon>
        <taxon>Pelobatoidea</taxon>
        <taxon>Pelobatidae</taxon>
        <taxon>Pelobates</taxon>
    </lineage>
</organism>
<dbReference type="PANTHER" id="PTHR45815">
    <property type="entry name" value="PROTEIN DISULFIDE-ISOMERASE A6"/>
    <property type="match status" value="1"/>
</dbReference>
<feature type="signal peptide" evidence="16">
    <location>
        <begin position="1"/>
        <end position="19"/>
    </location>
</feature>
<keyword evidence="7" id="KW-0256">Endoplasmic reticulum</keyword>
<dbReference type="GO" id="GO:0003756">
    <property type="term" value="F:protein disulfide isomerase activity"/>
    <property type="evidence" value="ECO:0007669"/>
    <property type="project" value="UniProtKB-EC"/>
</dbReference>
<evidence type="ECO:0000256" key="4">
    <source>
        <dbReference type="ARBA" id="ARBA00012723"/>
    </source>
</evidence>
<dbReference type="PRINTS" id="PR00421">
    <property type="entry name" value="THIOREDOXIN"/>
</dbReference>
<keyword evidence="19" id="KW-1185">Reference proteome</keyword>
<dbReference type="GO" id="GO:0034976">
    <property type="term" value="P:response to endoplasmic reticulum stress"/>
    <property type="evidence" value="ECO:0007669"/>
    <property type="project" value="TreeGrafter"/>
</dbReference>
<evidence type="ECO:0000256" key="8">
    <source>
        <dbReference type="ARBA" id="ARBA00023157"/>
    </source>
</evidence>
<evidence type="ECO:0000256" key="5">
    <source>
        <dbReference type="ARBA" id="ARBA00022729"/>
    </source>
</evidence>
<comment type="subunit">
    <text evidence="13">Part of a large chaperone multiprotein complex comprising DNAJB11, HSP90B1, HSPA5, HYOU, PDIA2, PDIA4, PDIA6, PPIB, SDF2L1, UGGT1 and very small amounts of ERP29, but not, or at very low levels, CALR nor CANX. Interacts with MICA on the surface of tumor cells, leading to MICA disulfide bond reduction which is required for its release from tumor cells. Interacts with ITGB3 following platelet stimulation. Interacts with ERN1; the interaction is direct. Interacts with EIF2AK3.</text>
</comment>
<evidence type="ECO:0000256" key="13">
    <source>
        <dbReference type="ARBA" id="ARBA00047074"/>
    </source>
</evidence>
<dbReference type="InterPro" id="IPR013766">
    <property type="entry name" value="Thioredoxin_domain"/>
</dbReference>
<sequence>MAGTLLGAVVCTLFVAANCFYTASDDVVELTPTNFNREVLQSDSLWLVEFYAPWCGHCQSLTPEWKKAATALKGIVKVGAVDADKHQSLGGQYGIRGFPTIKVFGANKNKPEDYQGGRSSDAIIMEDRYVPWEGAVAQLNMISKGIVKVGAVDADKHQSLGGQYGIRGFPTIKVFGANKNKPEDYQGGRSSDAIVKGAFSALQSLVQDRLSGRGGGGAGSDYGRQSKSDGGSGGSKKDVIQLTDDNFDREVLNSDDVWLVEFFAPWCGHCKNLEPEWAAAASEVKEQTKGKVKLAAVDATVHQGLASRYGVRGFPTIKIFQKGEDPVDYDGGRTKADIVARALDLFSANAPPPEILEILNEDIVKKTCDEHQLCIVSVLPHILDTGASGRNSYLDVMVKMADKYKKKMWGWLWTEAGAQLDLETSLGIGGFGYPAMAAINARKMKFALLKGSFSEQGINEFLRELSFGRGSTSTVGGGAIPKINTVEAWDGKDGELPAEDDIDLSDVDLDDFDKDEL</sequence>
<evidence type="ECO:0000256" key="9">
    <source>
        <dbReference type="ARBA" id="ARBA00023235"/>
    </source>
</evidence>
<dbReference type="NCBIfam" id="TIGR01126">
    <property type="entry name" value="pdi_dom"/>
    <property type="match status" value="2"/>
</dbReference>
<protein>
    <recommendedName>
        <fullName evidence="11">Protein disulfide-isomerase A6</fullName>
        <ecNumber evidence="4">5.3.4.1</ecNumber>
    </recommendedName>
</protein>
<dbReference type="PANTHER" id="PTHR45815:SF3">
    <property type="entry name" value="PROTEIN DISULFIDE-ISOMERASE A6"/>
    <property type="match status" value="1"/>
</dbReference>
<dbReference type="EMBL" id="OW240913">
    <property type="protein sequence ID" value="CAH2246116.1"/>
    <property type="molecule type" value="Genomic_DNA"/>
</dbReference>
<feature type="domain" description="Thioredoxin" evidence="17">
    <location>
        <begin position="231"/>
        <end position="364"/>
    </location>
</feature>
<dbReference type="Pfam" id="PF24541">
    <property type="entry name" value="Thioredox_PDIA6_C"/>
    <property type="match status" value="1"/>
</dbReference>
<keyword evidence="6" id="KW-0677">Repeat</keyword>
<evidence type="ECO:0000259" key="17">
    <source>
        <dbReference type="PROSITE" id="PS51352"/>
    </source>
</evidence>
<keyword evidence="9" id="KW-0413">Isomerase</keyword>
<dbReference type="GO" id="GO:0005788">
    <property type="term" value="C:endoplasmic reticulum lumen"/>
    <property type="evidence" value="ECO:0007669"/>
    <property type="project" value="UniProtKB-SubCell"/>
</dbReference>
<dbReference type="CDD" id="cd02983">
    <property type="entry name" value="P5_C"/>
    <property type="match status" value="1"/>
</dbReference>
<gene>
    <name evidence="18" type="ORF">PECUL_23A030750</name>
</gene>
<dbReference type="Pfam" id="PF00085">
    <property type="entry name" value="Thioredoxin"/>
    <property type="match status" value="3"/>
</dbReference>
<dbReference type="AlphaFoldDB" id="A0AAD1VQI0"/>
<evidence type="ECO:0000256" key="1">
    <source>
        <dbReference type="ARBA" id="ARBA00001182"/>
    </source>
</evidence>
<dbReference type="FunFam" id="3.40.30.10:FF:000050">
    <property type="entry name" value="protein disulfide-isomerase A6 isoform X1"/>
    <property type="match status" value="1"/>
</dbReference>
<dbReference type="Proteomes" id="UP001295444">
    <property type="component" value="Chromosome 02"/>
</dbReference>
<evidence type="ECO:0000256" key="3">
    <source>
        <dbReference type="ARBA" id="ARBA00006347"/>
    </source>
</evidence>
<accession>A0AAD1VQI0</accession>
<evidence type="ECO:0000256" key="2">
    <source>
        <dbReference type="ARBA" id="ARBA00004319"/>
    </source>
</evidence>
<evidence type="ECO:0000256" key="12">
    <source>
        <dbReference type="ARBA" id="ARBA00045396"/>
    </source>
</evidence>
<proteinExistence type="inferred from homology"/>
<dbReference type="PROSITE" id="PS00194">
    <property type="entry name" value="THIOREDOXIN_1"/>
    <property type="match status" value="2"/>
</dbReference>
<dbReference type="FunFam" id="3.40.30.10:FF:000032">
    <property type="entry name" value="Protein disulfide-isomerase A6 homolog"/>
    <property type="match status" value="1"/>
</dbReference>
<comment type="catalytic activity">
    <reaction evidence="1">
        <text>Catalyzes the rearrangement of -S-S- bonds in proteins.</text>
        <dbReference type="EC" id="5.3.4.1"/>
    </reaction>
</comment>
<dbReference type="CDD" id="cd03001">
    <property type="entry name" value="PDI_a_P5"/>
    <property type="match status" value="2"/>
</dbReference>
<comment type="subcellular location">
    <subcellularLocation>
        <location evidence="2">Endoplasmic reticulum lumen</location>
    </subcellularLocation>
</comment>
<dbReference type="PROSITE" id="PS51352">
    <property type="entry name" value="THIOREDOXIN_2"/>
    <property type="match status" value="2"/>
</dbReference>
<evidence type="ECO:0000256" key="16">
    <source>
        <dbReference type="SAM" id="SignalP"/>
    </source>
</evidence>
<dbReference type="Gene3D" id="3.40.30.10">
    <property type="entry name" value="Glutaredoxin"/>
    <property type="match status" value="3"/>
</dbReference>
<evidence type="ECO:0000256" key="11">
    <source>
        <dbReference type="ARBA" id="ARBA00024139"/>
    </source>
</evidence>
<name>A0AAD1VQI0_PELCU</name>
<feature type="domain" description="Thioredoxin" evidence="17">
    <location>
        <begin position="21"/>
        <end position="204"/>
    </location>
</feature>
<comment type="similarity">
    <text evidence="3 14">Belongs to the protein disulfide isomerase family.</text>
</comment>
<feature type="region of interest" description="Disordered" evidence="15">
    <location>
        <begin position="492"/>
        <end position="517"/>
    </location>
</feature>
<dbReference type="EC" id="5.3.4.1" evidence="4"/>
<feature type="compositionally biased region" description="Acidic residues" evidence="15">
    <location>
        <begin position="496"/>
        <end position="517"/>
    </location>
</feature>
<keyword evidence="8" id="KW-1015">Disulfide bond</keyword>
<evidence type="ECO:0000313" key="19">
    <source>
        <dbReference type="Proteomes" id="UP001295444"/>
    </source>
</evidence>
<feature type="region of interest" description="Disordered" evidence="15">
    <location>
        <begin position="210"/>
        <end position="237"/>
    </location>
</feature>
<evidence type="ECO:0000256" key="14">
    <source>
        <dbReference type="RuleBase" id="RU004208"/>
    </source>
</evidence>
<feature type="chain" id="PRO_5042165477" description="Protein disulfide-isomerase A6" evidence="16">
    <location>
        <begin position="20"/>
        <end position="517"/>
    </location>
</feature>
<dbReference type="InterPro" id="IPR036249">
    <property type="entry name" value="Thioredoxin-like_sf"/>
</dbReference>
<dbReference type="InterPro" id="IPR057305">
    <property type="entry name" value="Thioredox_PDIA6_C"/>
</dbReference>
<evidence type="ECO:0000313" key="18">
    <source>
        <dbReference type="EMBL" id="CAH2246116.1"/>
    </source>
</evidence>
<dbReference type="InterPro" id="IPR017937">
    <property type="entry name" value="Thioredoxin_CS"/>
</dbReference>
<evidence type="ECO:0000256" key="10">
    <source>
        <dbReference type="ARBA" id="ARBA00023284"/>
    </source>
</evidence>
<evidence type="ECO:0000256" key="6">
    <source>
        <dbReference type="ARBA" id="ARBA00022737"/>
    </source>
</evidence>
<keyword evidence="10" id="KW-0676">Redox-active center</keyword>
<evidence type="ECO:0000256" key="7">
    <source>
        <dbReference type="ARBA" id="ARBA00022824"/>
    </source>
</evidence>
<dbReference type="SUPFAM" id="SSF52833">
    <property type="entry name" value="Thioredoxin-like"/>
    <property type="match status" value="4"/>
</dbReference>
<dbReference type="GO" id="GO:0015035">
    <property type="term" value="F:protein-disulfide reductase activity"/>
    <property type="evidence" value="ECO:0007669"/>
    <property type="project" value="TreeGrafter"/>
</dbReference>